<dbReference type="EMBL" id="ADAS02000081">
    <property type="protein sequence ID" value="OAV91412.1"/>
    <property type="molecule type" value="Genomic_DNA"/>
</dbReference>
<reference evidence="6" key="2">
    <citation type="submission" date="2016-05" db="EMBL/GenBank/DDBJ databases">
        <title>Comparative analysis highlights variable genome content of wheat rusts and divergence of the mating loci.</title>
        <authorList>
            <person name="Cuomo C.A."/>
            <person name="Bakkeren G."/>
            <person name="Szabo L."/>
            <person name="Khalil H."/>
            <person name="Joly D."/>
            <person name="Goldberg J."/>
            <person name="Young S."/>
            <person name="Zeng Q."/>
            <person name="Fellers J."/>
        </authorList>
    </citation>
    <scope>NUCLEOTIDE SEQUENCE [LARGE SCALE GENOMIC DNA]</scope>
    <source>
        <strain evidence="6">1-1 BBBD Race 1</strain>
    </source>
</reference>
<comment type="subcellular location">
    <subcellularLocation>
        <location evidence="4">Cytoplasm</location>
        <location evidence="4">Cytoskeleton</location>
        <location evidence="4">Microtubule organizing center</location>
    </subcellularLocation>
</comment>
<protein>
    <recommendedName>
        <fullName evidence="4">Spindle pole body component</fullName>
    </recommendedName>
</protein>
<evidence type="ECO:0000256" key="1">
    <source>
        <dbReference type="ARBA" id="ARBA00022490"/>
    </source>
</evidence>
<name>A0A180GGH2_PUCT1</name>
<dbReference type="VEuPathDB" id="FungiDB:PTTG_27981"/>
<dbReference type="GO" id="GO:0000278">
    <property type="term" value="P:mitotic cell cycle"/>
    <property type="evidence" value="ECO:0007669"/>
    <property type="project" value="TreeGrafter"/>
</dbReference>
<gene>
    <name evidence="6" type="ORF">PTTG_27981</name>
</gene>
<dbReference type="PANTHER" id="PTHR19302">
    <property type="entry name" value="GAMMA TUBULIN COMPLEX PROTEIN"/>
    <property type="match status" value="1"/>
</dbReference>
<dbReference type="GO" id="GO:0000922">
    <property type="term" value="C:spindle pole"/>
    <property type="evidence" value="ECO:0007669"/>
    <property type="project" value="InterPro"/>
</dbReference>
<dbReference type="STRING" id="630390.A0A180GGH2"/>
<feature type="region of interest" description="Disordered" evidence="5">
    <location>
        <begin position="182"/>
        <end position="225"/>
    </location>
</feature>
<keyword evidence="2 4" id="KW-0493">Microtubule</keyword>
<dbReference type="GO" id="GO:0043015">
    <property type="term" value="F:gamma-tubulin binding"/>
    <property type="evidence" value="ECO:0007669"/>
    <property type="project" value="InterPro"/>
</dbReference>
<dbReference type="GO" id="GO:0051011">
    <property type="term" value="F:microtubule minus-end binding"/>
    <property type="evidence" value="ECO:0007669"/>
    <property type="project" value="TreeGrafter"/>
</dbReference>
<evidence type="ECO:0000256" key="5">
    <source>
        <dbReference type="SAM" id="MobiDB-lite"/>
    </source>
</evidence>
<reference evidence="6" key="1">
    <citation type="submission" date="2009-11" db="EMBL/GenBank/DDBJ databases">
        <authorList>
            <consortium name="The Broad Institute Genome Sequencing Platform"/>
            <person name="Ward D."/>
            <person name="Feldgarden M."/>
            <person name="Earl A."/>
            <person name="Young S.K."/>
            <person name="Zeng Q."/>
            <person name="Koehrsen M."/>
            <person name="Alvarado L."/>
            <person name="Berlin A."/>
            <person name="Bochicchio J."/>
            <person name="Borenstein D."/>
            <person name="Chapman S.B."/>
            <person name="Chen Z."/>
            <person name="Engels R."/>
            <person name="Freedman E."/>
            <person name="Gellesch M."/>
            <person name="Goldberg J."/>
            <person name="Griggs A."/>
            <person name="Gujja S."/>
            <person name="Heilman E."/>
            <person name="Heiman D."/>
            <person name="Hepburn T."/>
            <person name="Howarth C."/>
            <person name="Jen D."/>
            <person name="Larson L."/>
            <person name="Lewis B."/>
            <person name="Mehta T."/>
            <person name="Park D."/>
            <person name="Pearson M."/>
            <person name="Roberts A."/>
            <person name="Saif S."/>
            <person name="Shea T."/>
            <person name="Shenoy N."/>
            <person name="Sisk P."/>
            <person name="Stolte C."/>
            <person name="Sykes S."/>
            <person name="Thomson T."/>
            <person name="Walk T."/>
            <person name="White J."/>
            <person name="Yandava C."/>
            <person name="Izard J."/>
            <person name="Baranova O.V."/>
            <person name="Blanton J.M."/>
            <person name="Tanner A.C."/>
            <person name="Dewhirst F.E."/>
            <person name="Haas B."/>
            <person name="Nusbaum C."/>
            <person name="Birren B."/>
        </authorList>
    </citation>
    <scope>NUCLEOTIDE SEQUENCE [LARGE SCALE GENOMIC DNA]</scope>
    <source>
        <strain evidence="6">1-1 BBBD Race 1</strain>
    </source>
</reference>
<feature type="compositionally biased region" description="Gly residues" evidence="5">
    <location>
        <begin position="195"/>
        <end position="220"/>
    </location>
</feature>
<keyword evidence="8" id="KW-1185">Reference proteome</keyword>
<keyword evidence="3 4" id="KW-0206">Cytoskeleton</keyword>
<evidence type="ECO:0000256" key="2">
    <source>
        <dbReference type="ARBA" id="ARBA00022701"/>
    </source>
</evidence>
<evidence type="ECO:0000313" key="6">
    <source>
        <dbReference type="EMBL" id="OAV91412.1"/>
    </source>
</evidence>
<keyword evidence="1 4" id="KW-0963">Cytoplasm</keyword>
<dbReference type="GO" id="GO:0005874">
    <property type="term" value="C:microtubule"/>
    <property type="evidence" value="ECO:0007669"/>
    <property type="project" value="UniProtKB-KW"/>
</dbReference>
<dbReference type="GO" id="GO:0007020">
    <property type="term" value="P:microtubule nucleation"/>
    <property type="evidence" value="ECO:0007669"/>
    <property type="project" value="InterPro"/>
</dbReference>
<evidence type="ECO:0000256" key="4">
    <source>
        <dbReference type="RuleBase" id="RU363050"/>
    </source>
</evidence>
<dbReference type="EnsemblFungi" id="PTTG_27981-t43_1">
    <property type="protein sequence ID" value="PTTG_27981-t43_1-p1"/>
    <property type="gene ID" value="PTTG_27981"/>
</dbReference>
<dbReference type="AlphaFoldDB" id="A0A180GGH2"/>
<dbReference type="GO" id="GO:0051321">
    <property type="term" value="P:meiotic cell cycle"/>
    <property type="evidence" value="ECO:0007669"/>
    <property type="project" value="TreeGrafter"/>
</dbReference>
<dbReference type="Proteomes" id="UP000005240">
    <property type="component" value="Unassembled WGS sequence"/>
</dbReference>
<dbReference type="GO" id="GO:0031122">
    <property type="term" value="P:cytoplasmic microtubule organization"/>
    <property type="evidence" value="ECO:0007669"/>
    <property type="project" value="TreeGrafter"/>
</dbReference>
<reference evidence="7 8" key="3">
    <citation type="journal article" date="2017" name="G3 (Bethesda)">
        <title>Comparative analysis highlights variable genome content of wheat rusts and divergence of the mating loci.</title>
        <authorList>
            <person name="Cuomo C.A."/>
            <person name="Bakkeren G."/>
            <person name="Khalil H.B."/>
            <person name="Panwar V."/>
            <person name="Joly D."/>
            <person name="Linning R."/>
            <person name="Sakthikumar S."/>
            <person name="Song X."/>
            <person name="Adiconis X."/>
            <person name="Fan L."/>
            <person name="Goldberg J.M."/>
            <person name="Levin J.Z."/>
            <person name="Young S."/>
            <person name="Zeng Q."/>
            <person name="Anikster Y."/>
            <person name="Bruce M."/>
            <person name="Wang M."/>
            <person name="Yin C."/>
            <person name="McCallum B."/>
            <person name="Szabo L.J."/>
            <person name="Hulbert S."/>
            <person name="Chen X."/>
            <person name="Fellers J.P."/>
        </authorList>
    </citation>
    <scope>NUCLEOTIDE SEQUENCE</scope>
    <source>
        <strain evidence="7">isolate 1-1 / race 1 (BBBD)</strain>
        <strain evidence="8">Isolate 1-1 / race 1 (BBBD)</strain>
    </source>
</reference>
<proteinExistence type="inferred from homology"/>
<feature type="compositionally biased region" description="Basic residues" evidence="5">
    <location>
        <begin position="182"/>
        <end position="193"/>
    </location>
</feature>
<accession>A0A180GGH2</accession>
<comment type="similarity">
    <text evidence="4">Belongs to the TUBGCP family.</text>
</comment>
<evidence type="ECO:0000313" key="8">
    <source>
        <dbReference type="Proteomes" id="UP000005240"/>
    </source>
</evidence>
<dbReference type="GO" id="GO:0000930">
    <property type="term" value="C:gamma-tubulin complex"/>
    <property type="evidence" value="ECO:0007669"/>
    <property type="project" value="UniProtKB-ARBA"/>
</dbReference>
<evidence type="ECO:0000256" key="3">
    <source>
        <dbReference type="ARBA" id="ARBA00023212"/>
    </source>
</evidence>
<dbReference type="InterPro" id="IPR007259">
    <property type="entry name" value="GCP"/>
</dbReference>
<dbReference type="OrthoDB" id="2192946at2759"/>
<sequence>MDADQTGEFLNKLRLGDLRYHPQRPYKPKNQTRQKESLRQILGHLPSTSNNHDQLQHASGIEYQEIDIIEDFFILLGIQGTLIEYHKNFSRDDPFERLQGARFLWKINSTDRLTLHSSDFRFCVHDMSHTLKLFYSLTTELVCLYSPDLLHSSSDGGDRTEEDEWEQDPGFKAMLKEYNSDRRRKTTRARRVGHSSGGGGASYGVAEGGGGGEGRGGAGNSRGASDGLASQSYYKRLIQWVANGILYDPYDDFIINASRRPSDDQLLGHRWHLRLRWTMITGRQSLVVAREGRLGRRGAALVPGSVGGENPAGEQVFHPNRSLLELLMRSQDLLGRLRSLKHRFLSQGNSFTTSLDSASPEHGKKLRHVNVSRLQNQLGLAIRNPSSWSSSDPYKEDVKVIMATT</sequence>
<dbReference type="PANTHER" id="PTHR19302:SF13">
    <property type="entry name" value="GAMMA-TUBULIN COMPLEX COMPONENT 2"/>
    <property type="match status" value="1"/>
</dbReference>
<dbReference type="GO" id="GO:0044732">
    <property type="term" value="C:mitotic spindle pole body"/>
    <property type="evidence" value="ECO:0007669"/>
    <property type="project" value="TreeGrafter"/>
</dbReference>
<evidence type="ECO:0000313" key="7">
    <source>
        <dbReference type="EnsemblFungi" id="PTTG_27981-t43_1-p1"/>
    </source>
</evidence>
<dbReference type="GO" id="GO:0051225">
    <property type="term" value="P:spindle assembly"/>
    <property type="evidence" value="ECO:0007669"/>
    <property type="project" value="TreeGrafter"/>
</dbReference>
<reference evidence="7" key="4">
    <citation type="submission" date="2025-05" db="UniProtKB">
        <authorList>
            <consortium name="EnsemblFungi"/>
        </authorList>
    </citation>
    <scope>IDENTIFICATION</scope>
    <source>
        <strain evidence="7">isolate 1-1 / race 1 (BBBD)</strain>
    </source>
</reference>
<organism evidence="6">
    <name type="scientific">Puccinia triticina (isolate 1-1 / race 1 (BBBD))</name>
    <name type="common">Brown leaf rust fungus</name>
    <dbReference type="NCBI Taxonomy" id="630390"/>
    <lineage>
        <taxon>Eukaryota</taxon>
        <taxon>Fungi</taxon>
        <taxon>Dikarya</taxon>
        <taxon>Basidiomycota</taxon>
        <taxon>Pucciniomycotina</taxon>
        <taxon>Pucciniomycetes</taxon>
        <taxon>Pucciniales</taxon>
        <taxon>Pucciniaceae</taxon>
        <taxon>Puccinia</taxon>
    </lineage>
</organism>